<sequence>MATSTTALVRVRGTRAARIAAPVAAFALLVSGVALASAPASAQPTKTIEQVQAEIDALEADAANAAEAWNEARTRQNQIDAQIAKLTTRIAVAKKTYEKTAAGVDAIARAAYASGGMEPSLQALLADDPEQFLEQSAALDQVARSQGTSLRRTQAARLALAQLEAQLVQKQEKADAAAAEAKAAKATVTERLDKAQRILAGLKAEERARLARLQEARRQASARAAARATAQIRASRDTPRQESTSTSGTSSSSNDGGSDAPNYASGRARIAVAYALAQVGKRYVAAASGPNAFDCSGLTLAAWAQAGAYLPHYSKAQWSATARVSRGELRPGDLVFYFGGGAHHVGMYVGGGMMVSASNPRDGVELIGVWSPWYGERYSGAGRVV</sequence>
<gene>
    <name evidence="8" type="ORF">ACFQGU_13020</name>
</gene>
<keyword evidence="3" id="KW-0378">Hydrolase</keyword>
<organism evidence="8 9">
    <name type="scientific">Longivirga aurantiaca</name>
    <dbReference type="NCBI Taxonomy" id="1837743"/>
    <lineage>
        <taxon>Bacteria</taxon>
        <taxon>Bacillati</taxon>
        <taxon>Actinomycetota</taxon>
        <taxon>Actinomycetes</taxon>
        <taxon>Sporichthyales</taxon>
        <taxon>Sporichthyaceae</taxon>
        <taxon>Longivirga</taxon>
    </lineage>
</organism>
<dbReference type="PROSITE" id="PS51935">
    <property type="entry name" value="NLPC_P60"/>
    <property type="match status" value="1"/>
</dbReference>
<feature type="chain" id="PRO_5046125131" evidence="6">
    <location>
        <begin position="37"/>
        <end position="385"/>
    </location>
</feature>
<keyword evidence="9" id="KW-1185">Reference proteome</keyword>
<dbReference type="Gene3D" id="3.90.1720.10">
    <property type="entry name" value="endopeptidase domain like (from Nostoc punctiforme)"/>
    <property type="match status" value="1"/>
</dbReference>
<proteinExistence type="inferred from homology"/>
<keyword evidence="6" id="KW-0732">Signal</keyword>
<evidence type="ECO:0000256" key="1">
    <source>
        <dbReference type="ARBA" id="ARBA00007074"/>
    </source>
</evidence>
<dbReference type="PANTHER" id="PTHR47053">
    <property type="entry name" value="MUREIN DD-ENDOPEPTIDASE MEPH-RELATED"/>
    <property type="match status" value="1"/>
</dbReference>
<evidence type="ECO:0000313" key="8">
    <source>
        <dbReference type="EMBL" id="MFC6238803.1"/>
    </source>
</evidence>
<evidence type="ECO:0000256" key="5">
    <source>
        <dbReference type="SAM" id="MobiDB-lite"/>
    </source>
</evidence>
<evidence type="ECO:0000313" key="9">
    <source>
        <dbReference type="Proteomes" id="UP001596138"/>
    </source>
</evidence>
<evidence type="ECO:0000256" key="4">
    <source>
        <dbReference type="ARBA" id="ARBA00022807"/>
    </source>
</evidence>
<feature type="compositionally biased region" description="Low complexity" evidence="5">
    <location>
        <begin position="222"/>
        <end position="233"/>
    </location>
</feature>
<dbReference type="Gene3D" id="6.10.250.3150">
    <property type="match status" value="1"/>
</dbReference>
<reference evidence="9" key="1">
    <citation type="journal article" date="2019" name="Int. J. Syst. Evol. Microbiol.">
        <title>The Global Catalogue of Microorganisms (GCM) 10K type strain sequencing project: providing services to taxonomists for standard genome sequencing and annotation.</title>
        <authorList>
            <consortium name="The Broad Institute Genomics Platform"/>
            <consortium name="The Broad Institute Genome Sequencing Center for Infectious Disease"/>
            <person name="Wu L."/>
            <person name="Ma J."/>
        </authorList>
    </citation>
    <scope>NUCLEOTIDE SEQUENCE [LARGE SCALE GENOMIC DNA]</scope>
    <source>
        <strain evidence="9">CGMCC 4.7317</strain>
    </source>
</reference>
<dbReference type="EMBL" id="JBHSTI010000008">
    <property type="protein sequence ID" value="MFC6238803.1"/>
    <property type="molecule type" value="Genomic_DNA"/>
</dbReference>
<dbReference type="RefSeq" id="WP_386767335.1">
    <property type="nucleotide sequence ID" value="NZ_JBHSTI010000008.1"/>
</dbReference>
<keyword evidence="4" id="KW-0788">Thiol protease</keyword>
<dbReference type="InterPro" id="IPR051202">
    <property type="entry name" value="Peptidase_C40"/>
</dbReference>
<evidence type="ECO:0000256" key="2">
    <source>
        <dbReference type="ARBA" id="ARBA00022670"/>
    </source>
</evidence>
<dbReference type="Pfam" id="PF00877">
    <property type="entry name" value="NLPC_P60"/>
    <property type="match status" value="1"/>
</dbReference>
<protein>
    <submittedName>
        <fullName evidence="8">NlpC/P60 family protein</fullName>
    </submittedName>
</protein>
<name>A0ABW1T254_9ACTN</name>
<comment type="caution">
    <text evidence="8">The sequence shown here is derived from an EMBL/GenBank/DDBJ whole genome shotgun (WGS) entry which is preliminary data.</text>
</comment>
<feature type="compositionally biased region" description="Low complexity" evidence="5">
    <location>
        <begin position="243"/>
        <end position="259"/>
    </location>
</feature>
<evidence type="ECO:0000259" key="7">
    <source>
        <dbReference type="PROSITE" id="PS51935"/>
    </source>
</evidence>
<keyword evidence="2" id="KW-0645">Protease</keyword>
<feature type="signal peptide" evidence="6">
    <location>
        <begin position="1"/>
        <end position="36"/>
    </location>
</feature>
<evidence type="ECO:0000256" key="6">
    <source>
        <dbReference type="SAM" id="SignalP"/>
    </source>
</evidence>
<dbReference type="PANTHER" id="PTHR47053:SF1">
    <property type="entry name" value="MUREIN DD-ENDOPEPTIDASE MEPH-RELATED"/>
    <property type="match status" value="1"/>
</dbReference>
<dbReference type="InterPro" id="IPR038765">
    <property type="entry name" value="Papain-like_cys_pep_sf"/>
</dbReference>
<dbReference type="InterPro" id="IPR000064">
    <property type="entry name" value="NLP_P60_dom"/>
</dbReference>
<evidence type="ECO:0000256" key="3">
    <source>
        <dbReference type="ARBA" id="ARBA00022801"/>
    </source>
</evidence>
<feature type="domain" description="NlpC/P60" evidence="7">
    <location>
        <begin position="265"/>
        <end position="385"/>
    </location>
</feature>
<feature type="region of interest" description="Disordered" evidence="5">
    <location>
        <begin position="222"/>
        <end position="262"/>
    </location>
</feature>
<accession>A0ABW1T254</accession>
<comment type="similarity">
    <text evidence="1">Belongs to the peptidase C40 family.</text>
</comment>
<dbReference type="SUPFAM" id="SSF54001">
    <property type="entry name" value="Cysteine proteinases"/>
    <property type="match status" value="1"/>
</dbReference>
<dbReference type="Proteomes" id="UP001596138">
    <property type="component" value="Unassembled WGS sequence"/>
</dbReference>